<evidence type="ECO:0000256" key="1">
    <source>
        <dbReference type="SAM" id="MobiDB-lite"/>
    </source>
</evidence>
<evidence type="ECO:0000313" key="3">
    <source>
        <dbReference type="EMBL" id="CAA2972764.1"/>
    </source>
</evidence>
<feature type="region of interest" description="Disordered" evidence="1">
    <location>
        <begin position="1"/>
        <end position="32"/>
    </location>
</feature>
<dbReference type="OrthoDB" id="591587at2759"/>
<dbReference type="Pfam" id="PF03140">
    <property type="entry name" value="DUF247"/>
    <property type="match status" value="2"/>
</dbReference>
<dbReference type="Proteomes" id="UP000594638">
    <property type="component" value="Unassembled WGS sequence"/>
</dbReference>
<dbReference type="AlphaFoldDB" id="A0A8S0R315"/>
<dbReference type="PANTHER" id="PTHR31170">
    <property type="entry name" value="BNAC04G53230D PROTEIN"/>
    <property type="match status" value="1"/>
</dbReference>
<keyword evidence="2" id="KW-0812">Transmembrane</keyword>
<keyword evidence="4" id="KW-1185">Reference proteome</keyword>
<keyword evidence="2" id="KW-1133">Transmembrane helix</keyword>
<reference evidence="3 4" key="1">
    <citation type="submission" date="2019-12" db="EMBL/GenBank/DDBJ databases">
        <authorList>
            <person name="Alioto T."/>
            <person name="Alioto T."/>
            <person name="Gomez Garrido J."/>
        </authorList>
    </citation>
    <scope>NUCLEOTIDE SEQUENCE [LARGE SCALE GENOMIC DNA]</scope>
</reference>
<accession>A0A8S0R315</accession>
<feature type="transmembrane region" description="Helical" evidence="2">
    <location>
        <begin position="432"/>
        <end position="455"/>
    </location>
</feature>
<name>A0A8S0R315_OLEEU</name>
<dbReference type="InterPro" id="IPR004158">
    <property type="entry name" value="DUF247_pln"/>
</dbReference>
<evidence type="ECO:0000313" key="4">
    <source>
        <dbReference type="Proteomes" id="UP000594638"/>
    </source>
</evidence>
<proteinExistence type="predicted"/>
<dbReference type="Gramene" id="OE9A093931T1">
    <property type="protein sequence ID" value="OE9A093931C1"/>
    <property type="gene ID" value="OE9A093931"/>
</dbReference>
<gene>
    <name evidence="3" type="ORF">OLEA9_A093931</name>
</gene>
<dbReference type="PANTHER" id="PTHR31170:SF25">
    <property type="entry name" value="BNAA09G04570D PROTEIN"/>
    <property type="match status" value="1"/>
</dbReference>
<organism evidence="3 4">
    <name type="scientific">Olea europaea subsp. europaea</name>
    <dbReference type="NCBI Taxonomy" id="158383"/>
    <lineage>
        <taxon>Eukaryota</taxon>
        <taxon>Viridiplantae</taxon>
        <taxon>Streptophyta</taxon>
        <taxon>Embryophyta</taxon>
        <taxon>Tracheophyta</taxon>
        <taxon>Spermatophyta</taxon>
        <taxon>Magnoliopsida</taxon>
        <taxon>eudicotyledons</taxon>
        <taxon>Gunneridae</taxon>
        <taxon>Pentapetalae</taxon>
        <taxon>asterids</taxon>
        <taxon>lamiids</taxon>
        <taxon>Lamiales</taxon>
        <taxon>Oleaceae</taxon>
        <taxon>Oleeae</taxon>
        <taxon>Olea</taxon>
    </lineage>
</organism>
<keyword evidence="2" id="KW-0472">Membrane</keyword>
<sequence length="588" mass="67709">MDGSLTHNTREIDEDTSSVSQEIKTPVPEDEFSKEDQFVDENLINRVPHHLRFRKLLEEEDYYTPKMVSFGPYHHGLPELSASEKFKHIVLKKFVSSSYADIYKKIFEVIDQVRNCYVGISKDKYNDKSLTEMMLLDTCFLIYVMKFRLKPFNYPLFSQYLGVPGIALALGDIYLLENQIPLSLIKRLINLINKDGEEESTLICNFLSATAFEDKRLKSIPRKNDKEPLHLLDALHLVFAKGSNNAREPNKPFSKCKWLPRWLCMRKEDQSEIGLLGNQFHSVTDLKAKGIYVKPSSYCLKDINFESYPFSGQLLLPIWYFSAASKRLLSNMIVHELLMGTVESMVTLSYVNFLKSLVVRVEDIRELREKKIIFSNLETDEQVLKVIKEIDAGGIHYAPFLQEVKMKIEDHCNSKARTWFAELYHSYFRSPWTLIALITAIVLLCLTVVQTYYAMHPASPAPAQGMVTLIYVNFLKSLVVRVEDVRELREKKVIFTGLENDEQVLKVIKEIDAGGIHYAPLLEEVKKKIEDHCSSKARTWFAELKHSYFRSPWTLIGLITAIVLLCLTVVQTYYAMHPASPAPARSPH</sequence>
<evidence type="ECO:0000256" key="2">
    <source>
        <dbReference type="SAM" id="Phobius"/>
    </source>
</evidence>
<comment type="caution">
    <text evidence="3">The sequence shown here is derived from an EMBL/GenBank/DDBJ whole genome shotgun (WGS) entry which is preliminary data.</text>
</comment>
<dbReference type="EMBL" id="CACTIH010002067">
    <property type="protein sequence ID" value="CAA2972764.1"/>
    <property type="molecule type" value="Genomic_DNA"/>
</dbReference>
<protein>
    <submittedName>
        <fullName evidence="3">Uncharacterized protein</fullName>
    </submittedName>
</protein>
<feature type="transmembrane region" description="Helical" evidence="2">
    <location>
        <begin position="553"/>
        <end position="576"/>
    </location>
</feature>